<dbReference type="CDD" id="cd12797">
    <property type="entry name" value="M23_peptidase"/>
    <property type="match status" value="1"/>
</dbReference>
<comment type="caution">
    <text evidence="3">The sequence shown here is derived from an EMBL/GenBank/DDBJ whole genome shotgun (WGS) entry which is preliminary data.</text>
</comment>
<dbReference type="RefSeq" id="WP_173083949.1">
    <property type="nucleotide sequence ID" value="NZ_BLTE01000008.1"/>
</dbReference>
<keyword evidence="3" id="KW-0378">Hydrolase</keyword>
<feature type="domain" description="M23ase beta-sheet core" evidence="2">
    <location>
        <begin position="194"/>
        <end position="288"/>
    </location>
</feature>
<dbReference type="InterPro" id="IPR016047">
    <property type="entry name" value="M23ase_b-sheet_dom"/>
</dbReference>
<dbReference type="EMBL" id="BLTE01000008">
    <property type="protein sequence ID" value="GFK94150.1"/>
    <property type="molecule type" value="Genomic_DNA"/>
</dbReference>
<dbReference type="InterPro" id="IPR050570">
    <property type="entry name" value="Cell_wall_metabolism_enzyme"/>
</dbReference>
<reference evidence="3 4" key="1">
    <citation type="submission" date="2020-04" db="EMBL/GenBank/DDBJ databases">
        <authorList>
            <consortium name="Desulfovibrio sp. FSS-1 genome sequencing consortium"/>
            <person name="Shimoshige H."/>
            <person name="Kobayashi H."/>
            <person name="Maekawa T."/>
        </authorList>
    </citation>
    <scope>NUCLEOTIDE SEQUENCE [LARGE SCALE GENOMIC DNA]</scope>
    <source>
        <strain evidence="3 4">SIID29052-01</strain>
    </source>
</reference>
<gene>
    <name evidence="3" type="primary">mepM_4</name>
    <name evidence="3" type="ORF">NNJEOMEG_01990</name>
</gene>
<dbReference type="Proteomes" id="UP000494245">
    <property type="component" value="Unassembled WGS sequence"/>
</dbReference>
<feature type="transmembrane region" description="Helical" evidence="1">
    <location>
        <begin position="21"/>
        <end position="45"/>
    </location>
</feature>
<protein>
    <submittedName>
        <fullName evidence="3">Murein DD-endopeptidase MepM</fullName>
        <ecNumber evidence="3">3.4.24.-</ecNumber>
    </submittedName>
</protein>
<dbReference type="GO" id="GO:0004222">
    <property type="term" value="F:metalloendopeptidase activity"/>
    <property type="evidence" value="ECO:0007669"/>
    <property type="project" value="TreeGrafter"/>
</dbReference>
<evidence type="ECO:0000259" key="2">
    <source>
        <dbReference type="Pfam" id="PF01551"/>
    </source>
</evidence>
<accession>A0A6V8LT66</accession>
<dbReference type="AlphaFoldDB" id="A0A6V8LT66"/>
<dbReference type="SUPFAM" id="SSF51261">
    <property type="entry name" value="Duplicated hybrid motif"/>
    <property type="match status" value="1"/>
</dbReference>
<dbReference type="Gene3D" id="2.70.70.10">
    <property type="entry name" value="Glucose Permease (Domain IIA)"/>
    <property type="match status" value="1"/>
</dbReference>
<organism evidence="3 4">
    <name type="scientific">Fundidesulfovibrio magnetotacticus</name>
    <dbReference type="NCBI Taxonomy" id="2730080"/>
    <lineage>
        <taxon>Bacteria</taxon>
        <taxon>Pseudomonadati</taxon>
        <taxon>Thermodesulfobacteriota</taxon>
        <taxon>Desulfovibrionia</taxon>
        <taxon>Desulfovibrionales</taxon>
        <taxon>Desulfovibrionaceae</taxon>
        <taxon>Fundidesulfovibrio</taxon>
    </lineage>
</organism>
<evidence type="ECO:0000313" key="3">
    <source>
        <dbReference type="EMBL" id="GFK94150.1"/>
    </source>
</evidence>
<evidence type="ECO:0000256" key="1">
    <source>
        <dbReference type="SAM" id="Phobius"/>
    </source>
</evidence>
<keyword evidence="1" id="KW-1133">Transmembrane helix</keyword>
<dbReference type="InterPro" id="IPR011055">
    <property type="entry name" value="Dup_hybrid_motif"/>
</dbReference>
<keyword evidence="1" id="KW-0472">Membrane</keyword>
<dbReference type="PANTHER" id="PTHR21666">
    <property type="entry name" value="PEPTIDASE-RELATED"/>
    <property type="match status" value="1"/>
</dbReference>
<dbReference type="PANTHER" id="PTHR21666:SF270">
    <property type="entry name" value="MUREIN HYDROLASE ACTIVATOR ENVC"/>
    <property type="match status" value="1"/>
</dbReference>
<evidence type="ECO:0000313" key="4">
    <source>
        <dbReference type="Proteomes" id="UP000494245"/>
    </source>
</evidence>
<sequence>MRRSTAWVLYVRRRDGSLRRGLRLPAWVLGVVLLAAVAGTGHLVWRLPDLAGLAGLDVLERGEEGSRQAWREALIAQHGRLAALSRALDASAGFNAGLASVVKLPPTRGPERSIGSAGQVEGGFADEVRLSRQLAATSRALLEEVAFQEARQRLLASILRERATELAGRPSLWPVRGALNSDFGYRFMGRARDFHNGVDIGVPVGTPVSAPADGTVSFVGYESGYGLMVVIEHRSGVSTAYAHLRSAEVAPGEEIRRGARIAHSGMSGRTTGSHLHYEVRVNGQPVDPMPFMVN</sequence>
<dbReference type="EC" id="3.4.24.-" evidence="3"/>
<keyword evidence="1" id="KW-0812">Transmembrane</keyword>
<reference evidence="3 4" key="2">
    <citation type="submission" date="2020-05" db="EMBL/GenBank/DDBJ databases">
        <title>Draft genome sequence of Desulfovibrio sp. strainFSS-1.</title>
        <authorList>
            <person name="Shimoshige H."/>
            <person name="Kobayashi H."/>
            <person name="Maekawa T."/>
        </authorList>
    </citation>
    <scope>NUCLEOTIDE SEQUENCE [LARGE SCALE GENOMIC DNA]</scope>
    <source>
        <strain evidence="3 4">SIID29052-01</strain>
    </source>
</reference>
<keyword evidence="4" id="KW-1185">Reference proteome</keyword>
<proteinExistence type="predicted"/>
<name>A0A6V8LT66_9BACT</name>
<dbReference type="Pfam" id="PF01551">
    <property type="entry name" value="Peptidase_M23"/>
    <property type="match status" value="1"/>
</dbReference>